<evidence type="ECO:0000313" key="1">
    <source>
        <dbReference type="EMBL" id="CAA9589244.1"/>
    </source>
</evidence>
<gene>
    <name evidence="1" type="ORF">AVDCRST_MAG86-4362</name>
</gene>
<dbReference type="EMBL" id="CADCWP010000374">
    <property type="protein sequence ID" value="CAA9589244.1"/>
    <property type="molecule type" value="Genomic_DNA"/>
</dbReference>
<sequence>MTREQRTTAIVASILFALVVPGFLIGAPLYRVWSQEQRGRADLAEARYNRQVIVEEAQARLEAARLEAQSNRELIASLGDDPERLIRFRLVDTLERAQTVYIPTEASLPILEANRLGRIE</sequence>
<protein>
    <submittedName>
        <fullName evidence="1">Uncharacterized protein</fullName>
    </submittedName>
</protein>
<name>A0A6J4VU78_9DEIN</name>
<organism evidence="1">
    <name type="scientific">uncultured Truepera sp</name>
    <dbReference type="NCBI Taxonomy" id="543023"/>
    <lineage>
        <taxon>Bacteria</taxon>
        <taxon>Thermotogati</taxon>
        <taxon>Deinococcota</taxon>
        <taxon>Deinococci</taxon>
        <taxon>Trueperales</taxon>
        <taxon>Trueperaceae</taxon>
        <taxon>Truepera</taxon>
        <taxon>environmental samples</taxon>
    </lineage>
</organism>
<proteinExistence type="predicted"/>
<reference evidence="1" key="1">
    <citation type="submission" date="2020-02" db="EMBL/GenBank/DDBJ databases">
        <authorList>
            <person name="Meier V. D."/>
        </authorList>
    </citation>
    <scope>NUCLEOTIDE SEQUENCE</scope>
    <source>
        <strain evidence="1">AVDCRST_MAG86</strain>
    </source>
</reference>
<accession>A0A6J4VU78</accession>
<dbReference type="AlphaFoldDB" id="A0A6J4VU78"/>